<proteinExistence type="inferred from homology"/>
<dbReference type="STRING" id="1134435.AC731_002860"/>
<evidence type="ECO:0000256" key="5">
    <source>
        <dbReference type="ARBA" id="ARBA00023136"/>
    </source>
</evidence>
<dbReference type="KEGG" id="thu:AC731_002860"/>
<reference evidence="8" key="1">
    <citation type="submission" date="2016-03" db="EMBL/GenBank/DDBJ databases">
        <authorList>
            <person name="Ma C."/>
            <person name="Zhou S."/>
            <person name="Yang G."/>
        </authorList>
    </citation>
    <scope>NUCLEOTIDE SEQUENCE [LARGE SCALE GENOMIC DNA]</scope>
    <source>
        <strain evidence="8">SgZ-1</strain>
    </source>
</reference>
<evidence type="ECO:0000256" key="2">
    <source>
        <dbReference type="ARBA" id="ARBA00009694"/>
    </source>
</evidence>
<feature type="transmembrane region" description="Helical" evidence="6">
    <location>
        <begin position="40"/>
        <end position="62"/>
    </location>
</feature>
<keyword evidence="5 6" id="KW-0472">Membrane</keyword>
<keyword evidence="3 6" id="KW-0812">Transmembrane</keyword>
<dbReference type="Pfam" id="PF04241">
    <property type="entry name" value="DUF423"/>
    <property type="match status" value="1"/>
</dbReference>
<evidence type="ECO:0000256" key="4">
    <source>
        <dbReference type="ARBA" id="ARBA00022989"/>
    </source>
</evidence>
<gene>
    <name evidence="7" type="ORF">AC731_002860</name>
</gene>
<dbReference type="PANTHER" id="PTHR43461:SF1">
    <property type="entry name" value="TRANSMEMBRANE PROTEIN 256"/>
    <property type="match status" value="1"/>
</dbReference>
<evidence type="ECO:0000256" key="6">
    <source>
        <dbReference type="SAM" id="Phobius"/>
    </source>
</evidence>
<evidence type="ECO:0000313" key="8">
    <source>
        <dbReference type="Proteomes" id="UP000036902"/>
    </source>
</evidence>
<protein>
    <recommendedName>
        <fullName evidence="9">DUF423 domain-containing protein</fullName>
    </recommendedName>
</protein>
<dbReference type="AlphaFoldDB" id="A0A140IDZ8"/>
<dbReference type="PANTHER" id="PTHR43461">
    <property type="entry name" value="TRANSMEMBRANE PROTEIN 256"/>
    <property type="match status" value="1"/>
</dbReference>
<comment type="similarity">
    <text evidence="2">Belongs to the UPF0382 family.</text>
</comment>
<dbReference type="RefSeq" id="WP_048709117.1">
    <property type="nucleotide sequence ID" value="NZ_CP014646.1"/>
</dbReference>
<organism evidence="7 8">
    <name type="scientific">Thauera humireducens</name>
    <dbReference type="NCBI Taxonomy" id="1134435"/>
    <lineage>
        <taxon>Bacteria</taxon>
        <taxon>Pseudomonadati</taxon>
        <taxon>Pseudomonadota</taxon>
        <taxon>Betaproteobacteria</taxon>
        <taxon>Rhodocyclales</taxon>
        <taxon>Zoogloeaceae</taxon>
        <taxon>Thauera</taxon>
    </lineage>
</organism>
<keyword evidence="4 6" id="KW-1133">Transmembrane helix</keyword>
<evidence type="ECO:0008006" key="9">
    <source>
        <dbReference type="Google" id="ProtNLM"/>
    </source>
</evidence>
<evidence type="ECO:0000256" key="1">
    <source>
        <dbReference type="ARBA" id="ARBA00004141"/>
    </source>
</evidence>
<dbReference type="Proteomes" id="UP000036902">
    <property type="component" value="Chromosome"/>
</dbReference>
<comment type="subcellular location">
    <subcellularLocation>
        <location evidence="1">Membrane</location>
        <topology evidence="1">Multi-pass membrane protein</topology>
    </subcellularLocation>
</comment>
<keyword evidence="8" id="KW-1185">Reference proteome</keyword>
<feature type="transmembrane region" description="Helical" evidence="6">
    <location>
        <begin position="69"/>
        <end position="90"/>
    </location>
</feature>
<dbReference type="GO" id="GO:0005886">
    <property type="term" value="C:plasma membrane"/>
    <property type="evidence" value="ECO:0007669"/>
    <property type="project" value="TreeGrafter"/>
</dbReference>
<dbReference type="InterPro" id="IPR006696">
    <property type="entry name" value="DUF423"/>
</dbReference>
<evidence type="ECO:0000313" key="7">
    <source>
        <dbReference type="EMBL" id="AMO35973.1"/>
    </source>
</evidence>
<feature type="transmembrane region" description="Helical" evidence="6">
    <location>
        <begin position="96"/>
        <end position="117"/>
    </location>
</feature>
<sequence>MHNDFPRFPLFAGAVLAALGVALGAFGAHGLRSLLDDAALAWWQTAVQYQMWHAIGLVALGAARLPRSLLPAAMLAAGTVIFAGTLYAIALGGPRWLGAVTPVGGSLMILGWLMLAWRVLRGAPRGL</sequence>
<dbReference type="EMBL" id="CP014646">
    <property type="protein sequence ID" value="AMO35973.1"/>
    <property type="molecule type" value="Genomic_DNA"/>
</dbReference>
<evidence type="ECO:0000256" key="3">
    <source>
        <dbReference type="ARBA" id="ARBA00022692"/>
    </source>
</evidence>
<accession>A0A140IDZ8</accession>
<name>A0A140IDZ8_9RHOO</name>